<evidence type="ECO:0000256" key="1">
    <source>
        <dbReference type="ARBA" id="ARBA00022553"/>
    </source>
</evidence>
<feature type="region of interest" description="Disordered" evidence="4">
    <location>
        <begin position="398"/>
        <end position="418"/>
    </location>
</feature>
<dbReference type="Gene3D" id="3.30.505.10">
    <property type="entry name" value="SH2 domain"/>
    <property type="match status" value="1"/>
</dbReference>
<sequence>MPARPRNQLPHCYYEGYLEKSFEDKASRKLWTCLCGNTLFFFNNNKDSTYVEKLELTDLVSLSDDCIRDKNLDAAKLILHMKDGDIKMTVPSLEARELWKGFIYTVVQLSVPDSLNLLPGQIHMLRQTLEEEMKRRNTTAPPPPPPDVKAAASSSNLYLSLIGDMPGCYQPVSRIEAEMMLERHSDSGNLLLRPGSDGASLVITTRQELNGSVFKHYRVSRKHDGRFAIVLENPILCATLDEVIRCLVEKTNGALTPLIIEGTYEENIRYVQADEENGEKVMQCVSNSPTPPVTVPAPPPKPGKRECMPIPELETVTGLNSNEWGEEKKADSAVQPQAVPTPFCLAIKRERMPTPQSETVTDLNFDQRREEKKADSAVQPQAVPTPFCPARTVRKALKPPLMPPVPRPRSCPPTNTPDASLRCPTVACLSAENVAQTLSAELKLKLKSISAPET</sequence>
<dbReference type="PROSITE" id="PS50001">
    <property type="entry name" value="SH2"/>
    <property type="match status" value="1"/>
</dbReference>
<dbReference type="InterPro" id="IPR036860">
    <property type="entry name" value="SH2_dom_sf"/>
</dbReference>
<accession>A0ABD0Y259</accession>
<dbReference type="SUPFAM" id="SSF50729">
    <property type="entry name" value="PH domain-like"/>
    <property type="match status" value="1"/>
</dbReference>
<feature type="region of interest" description="Disordered" evidence="4">
    <location>
        <begin position="285"/>
        <end position="307"/>
    </location>
</feature>
<evidence type="ECO:0000256" key="2">
    <source>
        <dbReference type="ARBA" id="ARBA00022999"/>
    </source>
</evidence>
<protein>
    <recommendedName>
        <fullName evidence="5">SH2 domain-containing protein</fullName>
    </recommendedName>
</protein>
<evidence type="ECO:0000313" key="6">
    <source>
        <dbReference type="EMBL" id="KAL1022955.1"/>
    </source>
</evidence>
<feature type="domain" description="SH2" evidence="5">
    <location>
        <begin position="157"/>
        <end position="245"/>
    </location>
</feature>
<keyword evidence="7" id="KW-1185">Reference proteome</keyword>
<dbReference type="InterPro" id="IPR001849">
    <property type="entry name" value="PH_domain"/>
</dbReference>
<evidence type="ECO:0000256" key="4">
    <source>
        <dbReference type="SAM" id="MobiDB-lite"/>
    </source>
</evidence>
<dbReference type="PANTHER" id="PTHR16186:SF11">
    <property type="entry name" value="SIGNAL-TRANSDUCING ADAPTOR PROTEIN 2"/>
    <property type="match status" value="1"/>
</dbReference>
<name>A0ABD0Y259_UMBPY</name>
<reference evidence="6 7" key="1">
    <citation type="submission" date="2024-06" db="EMBL/GenBank/DDBJ databases">
        <authorList>
            <person name="Pan Q."/>
            <person name="Wen M."/>
            <person name="Jouanno E."/>
            <person name="Zahm M."/>
            <person name="Klopp C."/>
            <person name="Cabau C."/>
            <person name="Louis A."/>
            <person name="Berthelot C."/>
            <person name="Parey E."/>
            <person name="Roest Crollius H."/>
            <person name="Montfort J."/>
            <person name="Robinson-Rechavi M."/>
            <person name="Bouchez O."/>
            <person name="Lampietro C."/>
            <person name="Lopez Roques C."/>
            <person name="Donnadieu C."/>
            <person name="Postlethwait J."/>
            <person name="Bobe J."/>
            <person name="Verreycken H."/>
            <person name="Guiguen Y."/>
        </authorList>
    </citation>
    <scope>NUCLEOTIDE SEQUENCE [LARGE SCALE GENOMIC DNA]</scope>
    <source>
        <strain evidence="6">Up_M1</strain>
        <tissue evidence="6">Testis</tissue>
    </source>
</reference>
<dbReference type="CDD" id="cd13268">
    <property type="entry name" value="PH_Brdg1"/>
    <property type="match status" value="1"/>
</dbReference>
<evidence type="ECO:0000313" key="7">
    <source>
        <dbReference type="Proteomes" id="UP001557470"/>
    </source>
</evidence>
<evidence type="ECO:0000259" key="5">
    <source>
        <dbReference type="PROSITE" id="PS50001"/>
    </source>
</evidence>
<keyword evidence="1" id="KW-0597">Phosphoprotein</keyword>
<gene>
    <name evidence="6" type="ORF">UPYG_G00034680</name>
</gene>
<dbReference type="InterPro" id="IPR039111">
    <property type="entry name" value="STAP1/STAP2"/>
</dbReference>
<dbReference type="SUPFAM" id="SSF55550">
    <property type="entry name" value="SH2 domain"/>
    <property type="match status" value="1"/>
</dbReference>
<organism evidence="6 7">
    <name type="scientific">Umbra pygmaea</name>
    <name type="common">Eastern mudminnow</name>
    <dbReference type="NCBI Taxonomy" id="75934"/>
    <lineage>
        <taxon>Eukaryota</taxon>
        <taxon>Metazoa</taxon>
        <taxon>Chordata</taxon>
        <taxon>Craniata</taxon>
        <taxon>Vertebrata</taxon>
        <taxon>Euteleostomi</taxon>
        <taxon>Actinopterygii</taxon>
        <taxon>Neopterygii</taxon>
        <taxon>Teleostei</taxon>
        <taxon>Protacanthopterygii</taxon>
        <taxon>Esociformes</taxon>
        <taxon>Umbridae</taxon>
        <taxon>Umbra</taxon>
    </lineage>
</organism>
<dbReference type="InterPro" id="IPR000980">
    <property type="entry name" value="SH2"/>
</dbReference>
<dbReference type="Gene3D" id="2.30.29.30">
    <property type="entry name" value="Pleckstrin-homology domain (PH domain)/Phosphotyrosine-binding domain (PTB)"/>
    <property type="match status" value="1"/>
</dbReference>
<keyword evidence="2 3" id="KW-0727">SH2 domain</keyword>
<evidence type="ECO:0000256" key="3">
    <source>
        <dbReference type="PROSITE-ProRule" id="PRU00191"/>
    </source>
</evidence>
<proteinExistence type="predicted"/>
<dbReference type="PANTHER" id="PTHR16186">
    <property type="entry name" value="SIGNAL-TRANSDUCING ADAPTOR PROTEIN-RELATED"/>
    <property type="match status" value="1"/>
</dbReference>
<feature type="compositionally biased region" description="Pro residues" evidence="4">
    <location>
        <begin position="289"/>
        <end position="301"/>
    </location>
</feature>
<dbReference type="SMART" id="SM00233">
    <property type="entry name" value="PH"/>
    <property type="match status" value="1"/>
</dbReference>
<comment type="caution">
    <text evidence="6">The sequence shown here is derived from an EMBL/GenBank/DDBJ whole genome shotgun (WGS) entry which is preliminary data.</text>
</comment>
<dbReference type="AlphaFoldDB" id="A0ABD0Y259"/>
<feature type="compositionally biased region" description="Pro residues" evidence="4">
    <location>
        <begin position="400"/>
        <end position="415"/>
    </location>
</feature>
<dbReference type="Proteomes" id="UP001557470">
    <property type="component" value="Unassembled WGS sequence"/>
</dbReference>
<dbReference type="InterPro" id="IPR011993">
    <property type="entry name" value="PH-like_dom_sf"/>
</dbReference>
<dbReference type="EMBL" id="JAGEUA010000001">
    <property type="protein sequence ID" value="KAL1022955.1"/>
    <property type="molecule type" value="Genomic_DNA"/>
</dbReference>